<evidence type="ECO:0000256" key="2">
    <source>
        <dbReference type="ARBA" id="ARBA00008954"/>
    </source>
</evidence>
<dbReference type="GO" id="GO:0030170">
    <property type="term" value="F:pyridoxal phosphate binding"/>
    <property type="evidence" value="ECO:0007669"/>
    <property type="project" value="InterPro"/>
</dbReference>
<dbReference type="GO" id="GO:0042802">
    <property type="term" value="F:identical protein binding"/>
    <property type="evidence" value="ECO:0007669"/>
    <property type="project" value="TreeGrafter"/>
</dbReference>
<dbReference type="Gene3D" id="3.40.640.10">
    <property type="entry name" value="Type I PLP-dependent aspartate aminotransferase-like (Major domain)"/>
    <property type="match status" value="1"/>
</dbReference>
<dbReference type="PANTHER" id="PTHR11986">
    <property type="entry name" value="AMINOTRANSFERASE CLASS III"/>
    <property type="match status" value="1"/>
</dbReference>
<dbReference type="InterPro" id="IPR049704">
    <property type="entry name" value="Aminotrans_3_PPA_site"/>
</dbReference>
<comment type="similarity">
    <text evidence="2">Belongs to the class-III pyridoxal-phosphate-dependent aminotransferase family.</text>
</comment>
<dbReference type="PROSITE" id="PS00600">
    <property type="entry name" value="AA_TRANSFER_CLASS_3"/>
    <property type="match status" value="1"/>
</dbReference>
<dbReference type="InterPro" id="IPR050103">
    <property type="entry name" value="Class-III_PLP-dep_AT"/>
</dbReference>
<sequence length="238" mass="25005">MIADEVQTGFARTGKVFAMDHYKEAGIFADLTTMAKGLAGGLPLSAVTGKADIMDSADPGGLGGTFAGNPLGIAAAHAVLDVIEEEKLCDRAVVLGAKLKDKLESLRGETQQIADVRGPGLMVAVEFMTAPHGDGFNQVRTWNPAFAKCVKEEALRRGLILLTCGVHANVIRFLPPVTIADEHFDEALDILAASIEFAKAEEEKENVVTAKAEVQVSKAAAKQGLGGESVPVAVPIEQ</sequence>
<dbReference type="InterPro" id="IPR005814">
    <property type="entry name" value="Aminotrans_3"/>
</dbReference>
<gene>
    <name evidence="4" type="ORF">TDUB1175_LOCUS24306</name>
</gene>
<dbReference type="AlphaFoldDB" id="A0A7R9WIX6"/>
<dbReference type="InterPro" id="IPR015422">
    <property type="entry name" value="PyrdxlP-dep_Trfase_small"/>
</dbReference>
<evidence type="ECO:0000256" key="1">
    <source>
        <dbReference type="ARBA" id="ARBA00001933"/>
    </source>
</evidence>
<accession>A0A7R9WIX6</accession>
<dbReference type="InterPro" id="IPR015421">
    <property type="entry name" value="PyrdxlP-dep_Trfase_major"/>
</dbReference>
<comment type="cofactor">
    <cofactor evidence="1">
        <name>pyridoxal 5'-phosphate</name>
        <dbReference type="ChEBI" id="CHEBI:597326"/>
    </cofactor>
</comment>
<proteinExistence type="inferred from homology"/>
<dbReference type="Gene3D" id="3.90.1150.10">
    <property type="entry name" value="Aspartate Aminotransferase, domain 1"/>
    <property type="match status" value="1"/>
</dbReference>
<name>A0A7R9WIX6_9STRA</name>
<protein>
    <recommendedName>
        <fullName evidence="5">4-aminobutyrate--2-oxoglutarate transaminase</fullName>
    </recommendedName>
</protein>
<evidence type="ECO:0000256" key="3">
    <source>
        <dbReference type="ARBA" id="ARBA00022898"/>
    </source>
</evidence>
<reference evidence="4" key="1">
    <citation type="submission" date="2021-01" db="EMBL/GenBank/DDBJ databases">
        <authorList>
            <person name="Corre E."/>
            <person name="Pelletier E."/>
            <person name="Niang G."/>
            <person name="Scheremetjew M."/>
            <person name="Finn R."/>
            <person name="Kale V."/>
            <person name="Holt S."/>
            <person name="Cochrane G."/>
            <person name="Meng A."/>
            <person name="Brown T."/>
            <person name="Cohen L."/>
        </authorList>
    </citation>
    <scope>NUCLEOTIDE SEQUENCE</scope>
    <source>
        <strain evidence="4">CCMP147</strain>
    </source>
</reference>
<dbReference type="GO" id="GO:0008483">
    <property type="term" value="F:transaminase activity"/>
    <property type="evidence" value="ECO:0007669"/>
    <property type="project" value="InterPro"/>
</dbReference>
<dbReference type="Pfam" id="PF00202">
    <property type="entry name" value="Aminotran_3"/>
    <property type="match status" value="1"/>
</dbReference>
<evidence type="ECO:0000313" key="4">
    <source>
        <dbReference type="EMBL" id="CAD8325886.1"/>
    </source>
</evidence>
<dbReference type="SUPFAM" id="SSF53383">
    <property type="entry name" value="PLP-dependent transferases"/>
    <property type="match status" value="1"/>
</dbReference>
<dbReference type="EMBL" id="HBED01048252">
    <property type="protein sequence ID" value="CAD8325886.1"/>
    <property type="molecule type" value="Transcribed_RNA"/>
</dbReference>
<keyword evidence="3" id="KW-0663">Pyridoxal phosphate</keyword>
<evidence type="ECO:0008006" key="5">
    <source>
        <dbReference type="Google" id="ProtNLM"/>
    </source>
</evidence>
<organism evidence="4">
    <name type="scientific">Pseudictyota dubia</name>
    <dbReference type="NCBI Taxonomy" id="2749911"/>
    <lineage>
        <taxon>Eukaryota</taxon>
        <taxon>Sar</taxon>
        <taxon>Stramenopiles</taxon>
        <taxon>Ochrophyta</taxon>
        <taxon>Bacillariophyta</taxon>
        <taxon>Mediophyceae</taxon>
        <taxon>Biddulphiophycidae</taxon>
        <taxon>Eupodiscales</taxon>
        <taxon>Odontellaceae</taxon>
        <taxon>Pseudictyota</taxon>
    </lineage>
</organism>
<dbReference type="InterPro" id="IPR015424">
    <property type="entry name" value="PyrdxlP-dep_Trfase"/>
</dbReference>